<name>A0A517MWU8_9BACT</name>
<proteinExistence type="predicted"/>
<gene>
    <name evidence="3" type="ORF">HG15A2_26620</name>
</gene>
<keyword evidence="1" id="KW-1133">Transmembrane helix</keyword>
<evidence type="ECO:0000313" key="3">
    <source>
        <dbReference type="EMBL" id="QDS99339.1"/>
    </source>
</evidence>
<dbReference type="PANTHER" id="PTHR34512:SF30">
    <property type="entry name" value="OUTER MEMBRANE PROTEIN ASSEMBLY FACTOR BAMB"/>
    <property type="match status" value="1"/>
</dbReference>
<dbReference type="Gene3D" id="2.130.10.10">
    <property type="entry name" value="YVTN repeat-like/Quinoprotein amine dehydrogenase"/>
    <property type="match status" value="1"/>
</dbReference>
<feature type="domain" description="Pyrrolo-quinoline quinone repeat" evidence="2">
    <location>
        <begin position="183"/>
        <end position="445"/>
    </location>
</feature>
<feature type="transmembrane region" description="Helical" evidence="1">
    <location>
        <begin position="29"/>
        <end position="46"/>
    </location>
</feature>
<sequence length="537" mass="57969">MPVVWVGGIALLCGGYLMTDAPEDVKNSVLWVATGIALAGLVVWVWRNSGLSGVGRWTAVLALILPVILFCTQALPIEVIHNGDVGIIGWRWRNSEADRQLAPAAVTAQISNTAPDVWEPADTDYPRFLGNGYWAEAKGVKLDTDKLAANPPVEKWRNKIGAGWSGFAVIGRRAITQEQRGEEELVTCYDIDTGALVWFHADAVRWDPRGGGAMGYEGPRATPTIHQDRVYSLGATGILNCLDLKSGEQIWSHDVLKENGAQNVMWGKSSSPLAFDGMIVVSVGGSNGHSLVSYDAGTGEPLWATGDARSSYASPVLTTLGGVRQILSLDEGIVKSVDAENGTELWRTDWPSNSDTDAAVSQPVPVGDDRVFLSMGYGRGATLLKVSQIDAGWTTEPLWKGGKRGVLPVMKTKMGNVVVHKGYVYGLDEAILECIDLNTGRKRWKKRRSPKLGHGQIVLVGNVLLVLSEYGEVVVVQASPEKYRELASFEAIEGITWNNPTLVGNLLLVRNAQEAACFELPVLPTSDETELDGDAAL</sequence>
<reference evidence="3 4" key="1">
    <citation type="submission" date="2019-02" db="EMBL/GenBank/DDBJ databases">
        <title>Deep-cultivation of Planctomycetes and their phenomic and genomic characterization uncovers novel biology.</title>
        <authorList>
            <person name="Wiegand S."/>
            <person name="Jogler M."/>
            <person name="Boedeker C."/>
            <person name="Pinto D."/>
            <person name="Vollmers J."/>
            <person name="Rivas-Marin E."/>
            <person name="Kohn T."/>
            <person name="Peeters S.H."/>
            <person name="Heuer A."/>
            <person name="Rast P."/>
            <person name="Oberbeckmann S."/>
            <person name="Bunk B."/>
            <person name="Jeske O."/>
            <person name="Meyerdierks A."/>
            <person name="Storesund J.E."/>
            <person name="Kallscheuer N."/>
            <person name="Luecker S."/>
            <person name="Lage O.M."/>
            <person name="Pohl T."/>
            <person name="Merkel B.J."/>
            <person name="Hornburger P."/>
            <person name="Mueller R.-W."/>
            <person name="Bruemmer F."/>
            <person name="Labrenz M."/>
            <person name="Spormann A.M."/>
            <person name="Op den Camp H."/>
            <person name="Overmann J."/>
            <person name="Amann R."/>
            <person name="Jetten M.S.M."/>
            <person name="Mascher T."/>
            <person name="Medema M.H."/>
            <person name="Devos D.P."/>
            <person name="Kaster A.-K."/>
            <person name="Ovreas L."/>
            <person name="Rohde M."/>
            <person name="Galperin M.Y."/>
            <person name="Jogler C."/>
        </authorList>
    </citation>
    <scope>NUCLEOTIDE SEQUENCE [LARGE SCALE GENOMIC DNA]</scope>
    <source>
        <strain evidence="3 4">HG15A2</strain>
    </source>
</reference>
<dbReference type="Pfam" id="PF13360">
    <property type="entry name" value="PQQ_2"/>
    <property type="match status" value="1"/>
</dbReference>
<feature type="transmembrane region" description="Helical" evidence="1">
    <location>
        <begin position="58"/>
        <end position="75"/>
    </location>
</feature>
<dbReference type="InterPro" id="IPR011047">
    <property type="entry name" value="Quinoprotein_ADH-like_sf"/>
</dbReference>
<dbReference type="InterPro" id="IPR002372">
    <property type="entry name" value="PQQ_rpt_dom"/>
</dbReference>
<keyword evidence="1" id="KW-0812">Transmembrane</keyword>
<protein>
    <submittedName>
        <fullName evidence="3">Outer membrane biogenesis protein BamB</fullName>
    </submittedName>
</protein>
<evidence type="ECO:0000313" key="4">
    <source>
        <dbReference type="Proteomes" id="UP000319852"/>
    </source>
</evidence>
<dbReference type="PANTHER" id="PTHR34512">
    <property type="entry name" value="CELL SURFACE PROTEIN"/>
    <property type="match status" value="1"/>
</dbReference>
<evidence type="ECO:0000256" key="1">
    <source>
        <dbReference type="SAM" id="Phobius"/>
    </source>
</evidence>
<dbReference type="InterPro" id="IPR015943">
    <property type="entry name" value="WD40/YVTN_repeat-like_dom_sf"/>
</dbReference>
<keyword evidence="1" id="KW-0472">Membrane</keyword>
<dbReference type="Proteomes" id="UP000319852">
    <property type="component" value="Chromosome"/>
</dbReference>
<dbReference type="EMBL" id="CP036263">
    <property type="protein sequence ID" value="QDS99339.1"/>
    <property type="molecule type" value="Genomic_DNA"/>
</dbReference>
<keyword evidence="4" id="KW-1185">Reference proteome</keyword>
<accession>A0A517MWU8</accession>
<dbReference type="SUPFAM" id="SSF50998">
    <property type="entry name" value="Quinoprotein alcohol dehydrogenase-like"/>
    <property type="match status" value="1"/>
</dbReference>
<organism evidence="3 4">
    <name type="scientific">Adhaeretor mobilis</name>
    <dbReference type="NCBI Taxonomy" id="1930276"/>
    <lineage>
        <taxon>Bacteria</taxon>
        <taxon>Pseudomonadati</taxon>
        <taxon>Planctomycetota</taxon>
        <taxon>Planctomycetia</taxon>
        <taxon>Pirellulales</taxon>
        <taxon>Lacipirellulaceae</taxon>
        <taxon>Adhaeretor</taxon>
    </lineage>
</organism>
<evidence type="ECO:0000259" key="2">
    <source>
        <dbReference type="Pfam" id="PF13360"/>
    </source>
</evidence>
<dbReference type="KEGG" id="amob:HG15A2_26620"/>
<dbReference type="AlphaFoldDB" id="A0A517MWU8"/>